<feature type="transmembrane region" description="Helical" evidence="1">
    <location>
        <begin position="40"/>
        <end position="63"/>
    </location>
</feature>
<keyword evidence="1" id="KW-0812">Transmembrane</keyword>
<protein>
    <recommendedName>
        <fullName evidence="4">BshB3 potential contributor to bacillithiol synthesis</fullName>
    </recommendedName>
</protein>
<dbReference type="Proteomes" id="UP000595349">
    <property type="component" value="Chromosome"/>
</dbReference>
<evidence type="ECO:0008006" key="4">
    <source>
        <dbReference type="Google" id="ProtNLM"/>
    </source>
</evidence>
<dbReference type="EMBL" id="CP054706">
    <property type="protein sequence ID" value="QQK81197.1"/>
    <property type="molecule type" value="Genomic_DNA"/>
</dbReference>
<sequence length="64" mass="6916">MNVWLLALLAVGAAIMIGITLAIARNPDDKNYSNESSFRLLTVMYIVVVPATLVIIGAVLLFIL</sequence>
<evidence type="ECO:0000313" key="3">
    <source>
        <dbReference type="Proteomes" id="UP000595349"/>
    </source>
</evidence>
<evidence type="ECO:0000313" key="2">
    <source>
        <dbReference type="EMBL" id="QQK81197.1"/>
    </source>
</evidence>
<organism evidence="2 3">
    <name type="scientific">Salicibibacter cibi</name>
    <dbReference type="NCBI Taxonomy" id="2743001"/>
    <lineage>
        <taxon>Bacteria</taxon>
        <taxon>Bacillati</taxon>
        <taxon>Bacillota</taxon>
        <taxon>Bacilli</taxon>
        <taxon>Bacillales</taxon>
        <taxon>Bacillaceae</taxon>
        <taxon>Salicibibacter</taxon>
    </lineage>
</organism>
<dbReference type="AlphaFoldDB" id="A0A7T7CGH0"/>
<keyword evidence="1" id="KW-1133">Transmembrane helix</keyword>
<accession>A0A7T7CGH0</accession>
<dbReference type="KEGG" id="scib:HUG20_15665"/>
<reference evidence="2 3" key="1">
    <citation type="submission" date="2020-06" db="EMBL/GenBank/DDBJ databases">
        <title>Genomic analysis of Salicibibacter sp. NKC21-4.</title>
        <authorList>
            <person name="Oh Y.J."/>
        </authorList>
    </citation>
    <scope>NUCLEOTIDE SEQUENCE [LARGE SCALE GENOMIC DNA]</scope>
    <source>
        <strain evidence="2 3">NKC21-4</strain>
    </source>
</reference>
<name>A0A7T7CGH0_9BACI</name>
<proteinExistence type="predicted"/>
<dbReference type="RefSeq" id="WP_200085628.1">
    <property type="nucleotide sequence ID" value="NZ_CP054706.1"/>
</dbReference>
<evidence type="ECO:0000256" key="1">
    <source>
        <dbReference type="SAM" id="Phobius"/>
    </source>
</evidence>
<keyword evidence="3" id="KW-1185">Reference proteome</keyword>
<keyword evidence="1" id="KW-0472">Membrane</keyword>
<gene>
    <name evidence="2" type="ORF">HUG20_15665</name>
</gene>